<keyword evidence="3" id="KW-0479">Metal-binding</keyword>
<evidence type="ECO:0000256" key="2">
    <source>
        <dbReference type="ARBA" id="ARBA00023125"/>
    </source>
</evidence>
<keyword evidence="2" id="KW-0238">DNA-binding</keyword>
<feature type="compositionally biased region" description="Polar residues" evidence="4">
    <location>
        <begin position="79"/>
        <end position="94"/>
    </location>
</feature>
<dbReference type="Gene3D" id="1.20.5.190">
    <property type="match status" value="1"/>
</dbReference>
<protein>
    <recommendedName>
        <fullName evidence="5">C3H1-type domain-containing protein</fullName>
    </recommendedName>
</protein>
<feature type="region of interest" description="Disordered" evidence="4">
    <location>
        <begin position="832"/>
        <end position="865"/>
    </location>
</feature>
<feature type="region of interest" description="Disordered" evidence="4">
    <location>
        <begin position="1138"/>
        <end position="1165"/>
    </location>
</feature>
<dbReference type="InterPro" id="IPR000048">
    <property type="entry name" value="IQ_motif_EF-hand-BS"/>
</dbReference>
<dbReference type="EMBL" id="LR999451">
    <property type="protein sequence ID" value="CAE5957991.1"/>
    <property type="molecule type" value="Genomic_DNA"/>
</dbReference>
<feature type="compositionally biased region" description="Low complexity" evidence="4">
    <location>
        <begin position="643"/>
        <end position="654"/>
    </location>
</feature>
<feature type="compositionally biased region" description="Polar residues" evidence="4">
    <location>
        <begin position="1195"/>
        <end position="1209"/>
    </location>
</feature>
<dbReference type="InterPro" id="IPR025064">
    <property type="entry name" value="DUF4005"/>
</dbReference>
<dbReference type="GO" id="GO:0005516">
    <property type="term" value="F:calmodulin binding"/>
    <property type="evidence" value="ECO:0007669"/>
    <property type="project" value="UniProtKB-KW"/>
</dbReference>
<dbReference type="GO" id="GO:0003677">
    <property type="term" value="F:DNA binding"/>
    <property type="evidence" value="ECO:0007669"/>
    <property type="project" value="UniProtKB-KW"/>
</dbReference>
<feature type="region of interest" description="Disordered" evidence="4">
    <location>
        <begin position="342"/>
        <end position="363"/>
    </location>
</feature>
<accession>A0A8S1ZNF6</accession>
<dbReference type="PANTHER" id="PTHR33400:SF2">
    <property type="entry name" value="ZINC FINGER CCCH DOMAIN-CONTAINING PROTEIN 6"/>
    <property type="match status" value="1"/>
</dbReference>
<gene>
    <name evidence="6" type="ORF">AARE701A_LOCUS1640</name>
</gene>
<dbReference type="PROSITE" id="PS50103">
    <property type="entry name" value="ZF_C3H1"/>
    <property type="match status" value="1"/>
</dbReference>
<feature type="region of interest" description="Disordered" evidence="4">
    <location>
        <begin position="575"/>
        <end position="794"/>
    </location>
</feature>
<name>A0A8S1ZNF6_ARAAE</name>
<dbReference type="Pfam" id="PF13178">
    <property type="entry name" value="DUF4005"/>
    <property type="match status" value="1"/>
</dbReference>
<feature type="compositionally biased region" description="Basic and acidic residues" evidence="4">
    <location>
        <begin position="585"/>
        <end position="598"/>
    </location>
</feature>
<feature type="region of interest" description="Disordered" evidence="4">
    <location>
        <begin position="474"/>
        <end position="554"/>
    </location>
</feature>
<dbReference type="SMART" id="SM00015">
    <property type="entry name" value="IQ"/>
    <property type="match status" value="2"/>
</dbReference>
<feature type="compositionally biased region" description="Basic and acidic residues" evidence="4">
    <location>
        <begin position="539"/>
        <end position="554"/>
    </location>
</feature>
<keyword evidence="1" id="KW-0112">Calmodulin-binding</keyword>
<evidence type="ECO:0000259" key="5">
    <source>
        <dbReference type="PROSITE" id="PS50103"/>
    </source>
</evidence>
<feature type="region of interest" description="Disordered" evidence="4">
    <location>
        <begin position="1195"/>
        <end position="1219"/>
    </location>
</feature>
<keyword evidence="3" id="KW-0863">Zinc-finger</keyword>
<evidence type="ECO:0000313" key="6">
    <source>
        <dbReference type="EMBL" id="CAE5957991.1"/>
    </source>
</evidence>
<dbReference type="Pfam" id="PF00612">
    <property type="entry name" value="IQ"/>
    <property type="match status" value="2"/>
</dbReference>
<feature type="domain" description="C3H1-type" evidence="5">
    <location>
        <begin position="1162"/>
        <end position="1190"/>
    </location>
</feature>
<dbReference type="Proteomes" id="UP000682877">
    <property type="component" value="Chromosome 1"/>
</dbReference>
<dbReference type="PROSITE" id="PS50096">
    <property type="entry name" value="IQ"/>
    <property type="match status" value="2"/>
</dbReference>
<evidence type="ECO:0000256" key="4">
    <source>
        <dbReference type="SAM" id="MobiDB-lite"/>
    </source>
</evidence>
<feature type="zinc finger region" description="C3H1-type" evidence="3">
    <location>
        <begin position="1162"/>
        <end position="1190"/>
    </location>
</feature>
<dbReference type="PANTHER" id="PTHR33400">
    <property type="entry name" value="ZINC FINGER CCCH DOMAIN-CONTAINING PROTEIN 6-RELATED"/>
    <property type="match status" value="1"/>
</dbReference>
<sequence>MGRSPASSCLRLIACSGGDDTADPNATAVESKSSGDKRGWSFRKKSGKQRGLITSVVSETTPASRTRETLESALLKSPSPDNNNVSEKQQQSFSVDEKKSQLPVVTYVAEPVDEKKTQSVEEKTELLSVEEQIDHRTEVSPVIVESKGTETEEDDLIGTELQGPIAAEAAKIEKDVTSEVEIASKVEPEESETDDVIIIRKESDEIVDEKLDESVVVVIQAAIRGFLARRELLRRKKVIKLQAAVRGHLVRNQAMGSLRCVQAIVKMQAMVRARHSTKDGSRVSAISDKAEGNAAAQKLLENKFAKHLMESTPKTKPISIKCDPTKPSSAWNWLERWMSVPKPEKTSKADLTTEEQQLEETQNVKVSPQVDFLNSDSTVETKTETDLSSYEASKLAAQHVELSETEKMSQYDSPEASAEVYYDSIQSHPLAAKEPDSLLEEPEYVDGQLKHSLKRKVSNPSFIAAQSKFEELTSSTGSNKAMALSSKDGVSGEEGKTDILDSPGTTNTKKDLSLEDVTPAELSGSECGTELSVTSSLDSLEKKSDAEGAEPRVEAKLLEDDTFKADQAELIEIDVKDATSLGTVEDPKEKVENAKDEVEISVTQHESVVSTPDSKKRRAEDESGPQASPLSEGALTPMTITESQATPASQASSSVKARKGKSEKSGSSQKRKVSKKITSSPKQEIGSGEATEQEEGKEQKSVRRNSFGYDQEARESSGGKNSLPRFMQPTQSAKAKVQEHNSPRSSPDLQERDVVSAKKRHSLPGITNGKQVSPRIQRSASQAQPGTKDRKWQRLKKEVRVSVTMRALHKRVSWPPDFKLCQVRLFISEDSPSQVGSESQDHLQAKSPLASHPNDDNLPPGFGGPLSANESQIKLSDIPVIKWKCSVRILLDEEWRVVAGDESKEVEVQNQRESRVLEAFYPGASSIPPNPSVSADVENSLHDDKQTIVIPILPVEDDDIAMDSASDFPTQSGVDVVTEPSITDENTSTSSILPAGPEIMAALSAISNSKEQGSSMIDQDLLIKILSNPKLVENLVANSGSAGSVSSNASSLYTSSTHEANGVVTTAPTYSNGQFYPQPSITHIPPMAYTPHAPPDQPNYGLPPARDASYYKNLIQQHGGDRQEMPPVQQHLGYRYNPQPGGPNPEMVNSNNNNQRPRDSKPKIMKPCMYFNSTRGCRYGANCLYQHDATTPYQPRNLNNGNINTSEMQNAKRMRFDRD</sequence>
<evidence type="ECO:0000256" key="3">
    <source>
        <dbReference type="PROSITE-ProRule" id="PRU00723"/>
    </source>
</evidence>
<keyword evidence="3" id="KW-0862">Zinc</keyword>
<feature type="compositionally biased region" description="Polar residues" evidence="4">
    <location>
        <begin position="55"/>
        <end position="64"/>
    </location>
</feature>
<feature type="region of interest" description="Disordered" evidence="4">
    <location>
        <begin position="15"/>
        <end position="97"/>
    </location>
</feature>
<evidence type="ECO:0000256" key="1">
    <source>
        <dbReference type="ARBA" id="ARBA00022860"/>
    </source>
</evidence>
<proteinExistence type="predicted"/>
<keyword evidence="7" id="KW-1185">Reference proteome</keyword>
<feature type="compositionally biased region" description="Polar residues" evidence="4">
    <location>
        <begin position="768"/>
        <end position="785"/>
    </location>
</feature>
<dbReference type="InterPro" id="IPR000571">
    <property type="entry name" value="Znf_CCCH"/>
</dbReference>
<feature type="compositionally biased region" description="Polar residues" evidence="4">
    <location>
        <begin position="601"/>
        <end position="612"/>
    </location>
</feature>
<evidence type="ECO:0000313" key="7">
    <source>
        <dbReference type="Proteomes" id="UP000682877"/>
    </source>
</evidence>
<dbReference type="AlphaFoldDB" id="A0A8S1ZNF6"/>
<reference evidence="6" key="1">
    <citation type="submission" date="2021-01" db="EMBL/GenBank/DDBJ databases">
        <authorList>
            <person name="Bezrukov I."/>
        </authorList>
    </citation>
    <scope>NUCLEOTIDE SEQUENCE</scope>
</reference>
<dbReference type="GO" id="GO:0008270">
    <property type="term" value="F:zinc ion binding"/>
    <property type="evidence" value="ECO:0007669"/>
    <property type="project" value="UniProtKB-KW"/>
</dbReference>
<organism evidence="6 7">
    <name type="scientific">Arabidopsis arenosa</name>
    <name type="common">Sand rock-cress</name>
    <name type="synonym">Cardaminopsis arenosa</name>
    <dbReference type="NCBI Taxonomy" id="38785"/>
    <lineage>
        <taxon>Eukaryota</taxon>
        <taxon>Viridiplantae</taxon>
        <taxon>Streptophyta</taxon>
        <taxon>Embryophyta</taxon>
        <taxon>Tracheophyta</taxon>
        <taxon>Spermatophyta</taxon>
        <taxon>Magnoliopsida</taxon>
        <taxon>eudicotyledons</taxon>
        <taxon>Gunneridae</taxon>
        <taxon>Pentapetalae</taxon>
        <taxon>rosids</taxon>
        <taxon>malvids</taxon>
        <taxon>Brassicales</taxon>
        <taxon>Brassicaceae</taxon>
        <taxon>Camelineae</taxon>
        <taxon>Arabidopsis</taxon>
    </lineage>
</organism>